<evidence type="ECO:0000256" key="5">
    <source>
        <dbReference type="ARBA" id="ARBA00022846"/>
    </source>
</evidence>
<dbReference type="Gene3D" id="2.20.110.10">
    <property type="entry name" value="Histone H3 K4-specific methyltransferase SET7/9 N-terminal domain"/>
    <property type="match status" value="4"/>
</dbReference>
<dbReference type="OrthoDB" id="270720at2759"/>
<dbReference type="OMA" id="RSCLTAM"/>
<dbReference type="PANTHER" id="PTHR46613:SF1">
    <property type="entry name" value="RADIAL SPOKE HEAD 10 HOMOLOG B-RELATED"/>
    <property type="match status" value="1"/>
</dbReference>
<keyword evidence="5" id="KW-0282">Flagellum</keyword>
<comment type="subcellular location">
    <subcellularLocation>
        <location evidence="1">Cell projection</location>
        <location evidence="1">Cilium</location>
        <location evidence="1">Flagellum</location>
    </subcellularLocation>
    <subcellularLocation>
        <location evidence="2">Cytoplasm</location>
        <location evidence="2">Cytoskeleton</location>
        <location evidence="2">Cilium axoneme</location>
    </subcellularLocation>
</comment>
<dbReference type="PANTHER" id="PTHR46613">
    <property type="entry name" value="RADIAL SPOKE HEAD 10 HOMOLOG B-RELATED"/>
    <property type="match status" value="1"/>
</dbReference>
<evidence type="ECO:0000256" key="4">
    <source>
        <dbReference type="ARBA" id="ARBA00022737"/>
    </source>
</evidence>
<keyword evidence="8" id="KW-0966">Cell projection</keyword>
<keyword evidence="10" id="KW-1185">Reference proteome</keyword>
<reference evidence="9 10" key="1">
    <citation type="journal article" date="2015" name="PLoS Pathog.">
        <title>Leptomonas seymouri: Adaptations to the Dixenous Life Cycle Analyzed by Genome Sequencing, Transcriptome Profiling and Co-infection with Leishmania donovani.</title>
        <authorList>
            <person name="Kraeva N."/>
            <person name="Butenko A."/>
            <person name="Hlavacova J."/>
            <person name="Kostygov A."/>
            <person name="Myskova J."/>
            <person name="Grybchuk D."/>
            <person name="Lestinova T."/>
            <person name="Votypka J."/>
            <person name="Volf P."/>
            <person name="Opperdoes F."/>
            <person name="Flegontov P."/>
            <person name="Lukes J."/>
            <person name="Yurchenko V."/>
        </authorList>
    </citation>
    <scope>NUCLEOTIDE SEQUENCE [LARGE SCALE GENOMIC DNA]</scope>
    <source>
        <strain evidence="9 10">ATCC 30220</strain>
    </source>
</reference>
<keyword evidence="6" id="KW-0969">Cilium</keyword>
<keyword evidence="4" id="KW-0677">Repeat</keyword>
<dbReference type="Proteomes" id="UP000038009">
    <property type="component" value="Unassembled WGS sequence"/>
</dbReference>
<sequence>MAAVAKEGEATYAALKEIRPHNLGPLRTITAVDDYVGTTECDEGDTYVVLEGVGNMHSRLGYTFGGTLEEGEPSGQGVLRWSDGRNVVGIFTHGAVDGVGTLHWPNGDLYKGAIRHNVRHGFGSFVSDGGASRYEGDWRHGMRHGKGMQQYVNKSTYDGQWAHNKRHGRGTLRYHTGDVYEGEWDSDVPSGHGVMGWVDASKTLYRELYVGEWHDGKPEGAGQSTYVSLPKQSTTLSSDTPTPLPVPSMFMAPAEARLNVYIGQYRGGCRDGEGTFYYADGSCYQGRWKAGEKSGPGFFTSAVGEVREEHNDSQDVSAANMEAEQLSALAVVPTVSAEGLGSLLESEEDLCPILHNLLQRYNTTLKSLFQHCCRLREGVALPSTPSDWWQQRLPGRVTLVQCLALLHTAHIIGVDFTIGDALRTAADVVDIEAAFLEASTPSSKARRPASLSSTVDSINQADGTLNYRQFCEWIIRVAAQVEKGPAAITISAKLSSFLEGPLHRATTPPFSPASPSSLASVFLPHSLRHSAEVQARLPALRRCYRELQSVQNDVRGCCGCVLLRSSLTAMQGTLARRNIAPASVVRALAWLKDEAEAVATTAEQSGESAPPQSLAQELKVSAMTKNRSVQQPDEDVEAAQSFAEFVETVMTAAHLAGCSSGAELETLLRELHSGLYSK</sequence>
<evidence type="ECO:0000256" key="1">
    <source>
        <dbReference type="ARBA" id="ARBA00004230"/>
    </source>
</evidence>
<accession>A0A0N1HV83</accession>
<dbReference type="SMART" id="SM00698">
    <property type="entry name" value="MORN"/>
    <property type="match status" value="8"/>
</dbReference>
<dbReference type="Pfam" id="PF02493">
    <property type="entry name" value="MORN"/>
    <property type="match status" value="9"/>
</dbReference>
<evidence type="ECO:0000256" key="2">
    <source>
        <dbReference type="ARBA" id="ARBA00004430"/>
    </source>
</evidence>
<dbReference type="GO" id="GO:0031514">
    <property type="term" value="C:motile cilium"/>
    <property type="evidence" value="ECO:0007669"/>
    <property type="project" value="UniProtKB-SubCell"/>
</dbReference>
<dbReference type="InterPro" id="IPR003409">
    <property type="entry name" value="MORN"/>
</dbReference>
<evidence type="ECO:0000256" key="8">
    <source>
        <dbReference type="ARBA" id="ARBA00023273"/>
    </source>
</evidence>
<dbReference type="AlphaFoldDB" id="A0A0N1HV83"/>
<dbReference type="SUPFAM" id="SSF82185">
    <property type="entry name" value="Histone H3 K4-specific methyltransferase SET7/9 N-terminal domain"/>
    <property type="match status" value="3"/>
</dbReference>
<organism evidence="9 10">
    <name type="scientific">Leptomonas seymouri</name>
    <dbReference type="NCBI Taxonomy" id="5684"/>
    <lineage>
        <taxon>Eukaryota</taxon>
        <taxon>Discoba</taxon>
        <taxon>Euglenozoa</taxon>
        <taxon>Kinetoplastea</taxon>
        <taxon>Metakinetoplastina</taxon>
        <taxon>Trypanosomatida</taxon>
        <taxon>Trypanosomatidae</taxon>
        <taxon>Leishmaniinae</taxon>
        <taxon>Leptomonas</taxon>
    </lineage>
</organism>
<gene>
    <name evidence="9" type="ORF">ABL78_5419</name>
</gene>
<name>A0A0N1HV83_LEPSE</name>
<evidence type="ECO:0000256" key="7">
    <source>
        <dbReference type="ARBA" id="ARBA00023212"/>
    </source>
</evidence>
<evidence type="ECO:0000313" key="10">
    <source>
        <dbReference type="Proteomes" id="UP000038009"/>
    </source>
</evidence>
<dbReference type="GO" id="GO:0005930">
    <property type="term" value="C:axoneme"/>
    <property type="evidence" value="ECO:0007669"/>
    <property type="project" value="UniProtKB-SubCell"/>
</dbReference>
<comment type="caution">
    <text evidence="9">The sequence shown here is derived from an EMBL/GenBank/DDBJ whole genome shotgun (WGS) entry which is preliminary data.</text>
</comment>
<evidence type="ECO:0000256" key="6">
    <source>
        <dbReference type="ARBA" id="ARBA00023069"/>
    </source>
</evidence>
<dbReference type="VEuPathDB" id="TriTrypDB:Lsey_0182_0190"/>
<evidence type="ECO:0000256" key="3">
    <source>
        <dbReference type="ARBA" id="ARBA00022490"/>
    </source>
</evidence>
<keyword evidence="7" id="KW-0206">Cytoskeleton</keyword>
<evidence type="ECO:0000313" key="9">
    <source>
        <dbReference type="EMBL" id="KPI85538.1"/>
    </source>
</evidence>
<dbReference type="EMBL" id="LJSK01000182">
    <property type="protein sequence ID" value="KPI85538.1"/>
    <property type="molecule type" value="Genomic_DNA"/>
</dbReference>
<protein>
    <submittedName>
        <fullName evidence="9">Uncharacterized protein</fullName>
    </submittedName>
</protein>
<proteinExistence type="predicted"/>
<keyword evidence="3" id="KW-0963">Cytoplasm</keyword>